<dbReference type="Pfam" id="PF02728">
    <property type="entry name" value="Cu_amine_oxidN3"/>
    <property type="match status" value="1"/>
</dbReference>
<evidence type="ECO:0000256" key="8">
    <source>
        <dbReference type="ARBA" id="ARBA00023157"/>
    </source>
</evidence>
<feature type="active site" description="Schiff-base intermediate with substrate; via topaquinone" evidence="9">
    <location>
        <position position="405"/>
    </location>
</feature>
<keyword evidence="5 9" id="KW-0801">TPQ</keyword>
<dbReference type="PROSITE" id="PS01164">
    <property type="entry name" value="COPPER_AMINE_OXID_1"/>
    <property type="match status" value="1"/>
</dbReference>
<evidence type="ECO:0000256" key="10">
    <source>
        <dbReference type="PIRSR" id="PIRSR600269-51"/>
    </source>
</evidence>
<dbReference type="GO" id="GO:0009308">
    <property type="term" value="P:amine metabolic process"/>
    <property type="evidence" value="ECO:0007669"/>
    <property type="project" value="UniProtKB-UniRule"/>
</dbReference>
<evidence type="ECO:0000259" key="13">
    <source>
        <dbReference type="Pfam" id="PF02728"/>
    </source>
</evidence>
<evidence type="ECO:0000259" key="12">
    <source>
        <dbReference type="Pfam" id="PF01179"/>
    </source>
</evidence>
<reference evidence="14" key="1">
    <citation type="journal article" date="2020" name="Stud. Mycol.">
        <title>101 Dothideomycetes genomes: a test case for predicting lifestyles and emergence of pathogens.</title>
        <authorList>
            <person name="Haridas S."/>
            <person name="Albert R."/>
            <person name="Binder M."/>
            <person name="Bloem J."/>
            <person name="Labutti K."/>
            <person name="Salamov A."/>
            <person name="Andreopoulos B."/>
            <person name="Baker S."/>
            <person name="Barry K."/>
            <person name="Bills G."/>
            <person name="Bluhm B."/>
            <person name="Cannon C."/>
            <person name="Castanera R."/>
            <person name="Culley D."/>
            <person name="Daum C."/>
            <person name="Ezra D."/>
            <person name="Gonzalez J."/>
            <person name="Henrissat B."/>
            <person name="Kuo A."/>
            <person name="Liang C."/>
            <person name="Lipzen A."/>
            <person name="Lutzoni F."/>
            <person name="Magnuson J."/>
            <person name="Mondo S."/>
            <person name="Nolan M."/>
            <person name="Ohm R."/>
            <person name="Pangilinan J."/>
            <person name="Park H.-J."/>
            <person name="Ramirez L."/>
            <person name="Alfaro M."/>
            <person name="Sun H."/>
            <person name="Tritt A."/>
            <person name="Yoshinaga Y."/>
            <person name="Zwiers L.-H."/>
            <person name="Turgeon B."/>
            <person name="Goodwin S."/>
            <person name="Spatafora J."/>
            <person name="Crous P."/>
            <person name="Grigoriev I."/>
        </authorList>
    </citation>
    <scope>NUCLEOTIDE SEQUENCE</scope>
    <source>
        <strain evidence="14">CBS 116435</strain>
    </source>
</reference>
<dbReference type="EC" id="1.4.3.-" evidence="11"/>
<feature type="domain" description="Copper amine oxidase catalytic" evidence="12">
    <location>
        <begin position="250"/>
        <end position="650"/>
    </location>
</feature>
<dbReference type="FunFam" id="3.10.450.40:FF:000017">
    <property type="entry name" value="Amine oxidase"/>
    <property type="match status" value="1"/>
</dbReference>
<evidence type="ECO:0000256" key="2">
    <source>
        <dbReference type="ARBA" id="ARBA00007983"/>
    </source>
</evidence>
<keyword evidence="15" id="KW-1185">Reference proteome</keyword>
<evidence type="ECO:0000256" key="5">
    <source>
        <dbReference type="ARBA" id="ARBA00022772"/>
    </source>
</evidence>
<dbReference type="InterPro" id="IPR016182">
    <property type="entry name" value="Cu_amine_oxidase_N-reg"/>
</dbReference>
<comment type="caution">
    <text evidence="14">The sequence shown here is derived from an EMBL/GenBank/DDBJ whole genome shotgun (WGS) entry which is preliminary data.</text>
</comment>
<accession>A0A9P4UMJ3</accession>
<evidence type="ECO:0000256" key="6">
    <source>
        <dbReference type="ARBA" id="ARBA00023002"/>
    </source>
</evidence>
<dbReference type="Proteomes" id="UP000799441">
    <property type="component" value="Unassembled WGS sequence"/>
</dbReference>
<feature type="domain" description="Copper amine oxidase N3-terminal" evidence="13">
    <location>
        <begin position="120"/>
        <end position="208"/>
    </location>
</feature>
<dbReference type="GO" id="GO:0005507">
    <property type="term" value="F:copper ion binding"/>
    <property type="evidence" value="ECO:0007669"/>
    <property type="project" value="InterPro"/>
</dbReference>
<proteinExistence type="inferred from homology"/>
<comment type="cofactor">
    <cofactor evidence="1">
        <name>Cu cation</name>
        <dbReference type="ChEBI" id="CHEBI:23378"/>
    </cofactor>
</comment>
<feature type="active site" description="Proton acceptor" evidence="9">
    <location>
        <position position="321"/>
    </location>
</feature>
<dbReference type="GO" id="GO:0008131">
    <property type="term" value="F:primary methylamine oxidase activity"/>
    <property type="evidence" value="ECO:0007669"/>
    <property type="project" value="InterPro"/>
</dbReference>
<gene>
    <name evidence="14" type="ORF">K431DRAFT_331939</name>
</gene>
<organism evidence="14 15">
    <name type="scientific">Polychaeton citri CBS 116435</name>
    <dbReference type="NCBI Taxonomy" id="1314669"/>
    <lineage>
        <taxon>Eukaryota</taxon>
        <taxon>Fungi</taxon>
        <taxon>Dikarya</taxon>
        <taxon>Ascomycota</taxon>
        <taxon>Pezizomycotina</taxon>
        <taxon>Dothideomycetes</taxon>
        <taxon>Dothideomycetidae</taxon>
        <taxon>Capnodiales</taxon>
        <taxon>Capnodiaceae</taxon>
        <taxon>Polychaeton</taxon>
    </lineage>
</organism>
<dbReference type="InterPro" id="IPR036460">
    <property type="entry name" value="Cu_amine_oxidase_C_sf"/>
</dbReference>
<dbReference type="SUPFAM" id="SSF49998">
    <property type="entry name" value="Amine oxidase catalytic domain"/>
    <property type="match status" value="1"/>
</dbReference>
<evidence type="ECO:0000256" key="4">
    <source>
        <dbReference type="ARBA" id="ARBA00022723"/>
    </source>
</evidence>
<protein>
    <recommendedName>
        <fullName evidence="11">Amine oxidase</fullName>
        <ecNumber evidence="11">1.4.3.-</ecNumber>
    </recommendedName>
</protein>
<dbReference type="InterPro" id="IPR049948">
    <property type="entry name" value="Cu_Am_ox_TPQ-bd"/>
</dbReference>
<comment type="PTM">
    <text evidence="10 11">Topaquinone (TPQ) is generated by copper-dependent autoxidation of a specific tyrosyl residue.</text>
</comment>
<keyword evidence="4 11" id="KW-0479">Metal-binding</keyword>
<comment type="cofactor">
    <cofactor evidence="11">
        <name>Cu cation</name>
        <dbReference type="ChEBI" id="CHEBI:23378"/>
    </cofactor>
    <text evidence="11">Contains 1 topaquinone per subunit.</text>
</comment>
<comment type="subunit">
    <text evidence="3">Homodimer.</text>
</comment>
<evidence type="ECO:0000256" key="11">
    <source>
        <dbReference type="RuleBase" id="RU000672"/>
    </source>
</evidence>
<evidence type="ECO:0000313" key="15">
    <source>
        <dbReference type="Proteomes" id="UP000799441"/>
    </source>
</evidence>
<evidence type="ECO:0000313" key="14">
    <source>
        <dbReference type="EMBL" id="KAF2718888.1"/>
    </source>
</evidence>
<name>A0A9P4UMJ3_9PEZI</name>
<dbReference type="InterPro" id="IPR000269">
    <property type="entry name" value="Cu_amine_oxidase"/>
</dbReference>
<feature type="modified residue" description="2',4',5'-topaquinone" evidence="10">
    <location>
        <position position="405"/>
    </location>
</feature>
<comment type="similarity">
    <text evidence="2 11">Belongs to the copper/topaquinone oxidase family.</text>
</comment>
<evidence type="ECO:0000256" key="9">
    <source>
        <dbReference type="PIRSR" id="PIRSR600269-50"/>
    </source>
</evidence>
<evidence type="ECO:0000256" key="1">
    <source>
        <dbReference type="ARBA" id="ARBA00001935"/>
    </source>
</evidence>
<dbReference type="PANTHER" id="PTHR10638:SF60">
    <property type="entry name" value="AMINE OXIDASE"/>
    <property type="match status" value="1"/>
</dbReference>
<sequence>MSSIHLQATVTAKHTQCHPFDTITPDEIKIGVTILEQALPGTPIRYKRIDVFEPIKRDVVPYLEAERLGHPLPTKPARLLYSYFHRRDTNAFCKAVLNADTQQAIYIKELPKNVEGPDDVDELIEMEEVCMRHPAVQAEIEKMKLPKGYSVCNDPWIYGTDSDSETRRLTQCYMYIIEVDHPESNHYSLPCAFSPVFDQATKELVRIDYLPTGTDNKVRRTQCWKPVKCIQYAHDLLEEPLRNDLKPYVVQQPEGPSFTVYGQEVYWQKWRFRVGFNNREGLVLYNVTYDDRKTFYRLSMSEMTVPYGDPRKPYHRKQAFDAGDMGFGISANQLVLGCDCLGYIKYFDGYRCDSKGNPVHLKNVICMHEQDDGLLHKHTNYRNDAATVVRNRQLILQMTCTVSNYEYILAWIFDQAGNIEQEVRATGILSTMPIDNENGATVPWGTNVGPGVMAPNHQHLFSLRINPAIDGYYNNTVYYEDSVPLQVDAELNPYGMGYVSKETVLKKAGHANLNIERGRVFKIRNDSKINEASLKPVAYKLHAAPSQMLLMSQDSFARKRATFAEHAIWVTKYQDEELYAAGEFTNQSRKDTGLSEWASRNDDVENTDLVLWHTFGLTHNPRPEDFPVMPSERVSVMLKPDGFFTKNPALDVPPSTQRFNQSTLHREACCRGINSKF</sequence>
<dbReference type="EMBL" id="MU003818">
    <property type="protein sequence ID" value="KAF2718888.1"/>
    <property type="molecule type" value="Genomic_DNA"/>
</dbReference>
<dbReference type="AlphaFoldDB" id="A0A9P4UMJ3"/>
<dbReference type="OrthoDB" id="5379943at2759"/>
<dbReference type="InterPro" id="IPR015802">
    <property type="entry name" value="Cu_amine_oxidase_N3"/>
</dbReference>
<keyword evidence="8" id="KW-1015">Disulfide bond</keyword>
<dbReference type="Gene3D" id="3.10.450.40">
    <property type="match status" value="2"/>
</dbReference>
<dbReference type="Gene3D" id="2.70.98.20">
    <property type="entry name" value="Copper amine oxidase, catalytic domain"/>
    <property type="match status" value="1"/>
</dbReference>
<dbReference type="Pfam" id="PF01179">
    <property type="entry name" value="Cu_amine_oxid"/>
    <property type="match status" value="1"/>
</dbReference>
<dbReference type="InterPro" id="IPR015798">
    <property type="entry name" value="Cu_amine_oxidase_C"/>
</dbReference>
<dbReference type="FunFam" id="3.10.450.40:FF:000011">
    <property type="entry name" value="Amine oxidase"/>
    <property type="match status" value="1"/>
</dbReference>
<dbReference type="SUPFAM" id="SSF54416">
    <property type="entry name" value="Amine oxidase N-terminal region"/>
    <property type="match status" value="2"/>
</dbReference>
<dbReference type="PANTHER" id="PTHR10638">
    <property type="entry name" value="COPPER AMINE OXIDASE"/>
    <property type="match status" value="1"/>
</dbReference>
<evidence type="ECO:0000256" key="7">
    <source>
        <dbReference type="ARBA" id="ARBA00023008"/>
    </source>
</evidence>
<dbReference type="GO" id="GO:0048038">
    <property type="term" value="F:quinone binding"/>
    <property type="evidence" value="ECO:0007669"/>
    <property type="project" value="InterPro"/>
</dbReference>
<keyword evidence="7 11" id="KW-0186">Copper</keyword>
<evidence type="ECO:0000256" key="3">
    <source>
        <dbReference type="ARBA" id="ARBA00011738"/>
    </source>
</evidence>
<dbReference type="FunFam" id="2.70.98.20:FF:000001">
    <property type="entry name" value="Amine oxidase"/>
    <property type="match status" value="1"/>
</dbReference>
<keyword evidence="6 11" id="KW-0560">Oxidoreductase</keyword>